<dbReference type="InterPro" id="IPR027897">
    <property type="entry name" value="DUF4559"/>
</dbReference>
<dbReference type="Pfam" id="PF06479">
    <property type="entry name" value="Ribonuc_2-5A"/>
    <property type="match status" value="1"/>
</dbReference>
<dbReference type="GO" id="GO:0004674">
    <property type="term" value="F:protein serine/threonine kinase activity"/>
    <property type="evidence" value="ECO:0007669"/>
    <property type="project" value="InterPro"/>
</dbReference>
<name>A0A6S7FU18_PARCT</name>
<dbReference type="GO" id="GO:0070059">
    <property type="term" value="P:intrinsic apoptotic signaling pathway in response to endoplasmic reticulum stress"/>
    <property type="evidence" value="ECO:0007669"/>
    <property type="project" value="TreeGrafter"/>
</dbReference>
<dbReference type="InterPro" id="IPR011009">
    <property type="entry name" value="Kinase-like_dom_sf"/>
</dbReference>
<dbReference type="Gene3D" id="1.20.1440.180">
    <property type="entry name" value="KEN domain"/>
    <property type="match status" value="1"/>
</dbReference>
<proteinExistence type="predicted"/>
<dbReference type="SUPFAM" id="SSF56112">
    <property type="entry name" value="Protein kinase-like (PK-like)"/>
    <property type="match status" value="1"/>
</dbReference>
<dbReference type="InterPro" id="IPR038357">
    <property type="entry name" value="KEN_sf"/>
</dbReference>
<organism evidence="1 2">
    <name type="scientific">Paramuricea clavata</name>
    <name type="common">Red gorgonian</name>
    <name type="synonym">Violescent sea-whip</name>
    <dbReference type="NCBI Taxonomy" id="317549"/>
    <lineage>
        <taxon>Eukaryota</taxon>
        <taxon>Metazoa</taxon>
        <taxon>Cnidaria</taxon>
        <taxon>Anthozoa</taxon>
        <taxon>Octocorallia</taxon>
        <taxon>Malacalcyonacea</taxon>
        <taxon>Plexauridae</taxon>
        <taxon>Paramuricea</taxon>
    </lineage>
</organism>
<dbReference type="InterPro" id="IPR010513">
    <property type="entry name" value="KEN_dom"/>
</dbReference>
<dbReference type="GO" id="GO:1990604">
    <property type="term" value="C:IRE1-TRAF2-ASK1 complex"/>
    <property type="evidence" value="ECO:0007669"/>
    <property type="project" value="TreeGrafter"/>
</dbReference>
<reference evidence="1" key="1">
    <citation type="submission" date="2020-04" db="EMBL/GenBank/DDBJ databases">
        <authorList>
            <person name="Alioto T."/>
            <person name="Alioto T."/>
            <person name="Gomez Garrido J."/>
        </authorList>
    </citation>
    <scope>NUCLEOTIDE SEQUENCE</scope>
    <source>
        <strain evidence="1">A484AB</strain>
    </source>
</reference>
<dbReference type="GO" id="GO:0006397">
    <property type="term" value="P:mRNA processing"/>
    <property type="evidence" value="ECO:0007669"/>
    <property type="project" value="InterPro"/>
</dbReference>
<dbReference type="Pfam" id="PF00069">
    <property type="entry name" value="Pkinase"/>
    <property type="match status" value="1"/>
</dbReference>
<dbReference type="GO" id="GO:0036498">
    <property type="term" value="P:IRE1-mediated unfolded protein response"/>
    <property type="evidence" value="ECO:0007669"/>
    <property type="project" value="TreeGrafter"/>
</dbReference>
<accession>A0A6S7FU18</accession>
<dbReference type="EMBL" id="CACRXK020000237">
    <property type="protein sequence ID" value="CAB3979872.1"/>
    <property type="molecule type" value="Genomic_DNA"/>
</dbReference>
<dbReference type="Pfam" id="PF15112">
    <property type="entry name" value="DUF4559"/>
    <property type="match status" value="1"/>
</dbReference>
<protein>
    <submittedName>
        <fullName evidence="1">Serine threonine- kinase ppk4-like</fullName>
    </submittedName>
</protein>
<dbReference type="Gene3D" id="1.10.510.10">
    <property type="entry name" value="Transferase(Phosphotransferase) domain 1"/>
    <property type="match status" value="1"/>
</dbReference>
<dbReference type="PANTHER" id="PTHR13954">
    <property type="entry name" value="IRE1-RELATED"/>
    <property type="match status" value="1"/>
</dbReference>
<dbReference type="AlphaFoldDB" id="A0A6S7FU18"/>
<gene>
    <name evidence="1" type="ORF">PACLA_8A085730</name>
</gene>
<comment type="caution">
    <text evidence="1">The sequence shown here is derived from an EMBL/GenBank/DDBJ whole genome shotgun (WGS) entry which is preliminary data.</text>
</comment>
<dbReference type="Proteomes" id="UP001152795">
    <property type="component" value="Unassembled WGS sequence"/>
</dbReference>
<evidence type="ECO:0000313" key="1">
    <source>
        <dbReference type="EMBL" id="CAB3979872.1"/>
    </source>
</evidence>
<dbReference type="InterPro" id="IPR000719">
    <property type="entry name" value="Prot_kinase_dom"/>
</dbReference>
<dbReference type="PROSITE" id="PS50011">
    <property type="entry name" value="PROTEIN_KINASE_DOM"/>
    <property type="match status" value="1"/>
</dbReference>
<dbReference type="PANTHER" id="PTHR13954:SF28">
    <property type="match status" value="1"/>
</dbReference>
<dbReference type="InterPro" id="IPR045133">
    <property type="entry name" value="IRE1/2-like"/>
</dbReference>
<keyword evidence="1" id="KW-0418">Kinase</keyword>
<dbReference type="GO" id="GO:0004521">
    <property type="term" value="F:RNA endonuclease activity"/>
    <property type="evidence" value="ECO:0007669"/>
    <property type="project" value="InterPro"/>
</dbReference>
<dbReference type="PROSITE" id="PS51392">
    <property type="entry name" value="KEN"/>
    <property type="match status" value="1"/>
</dbReference>
<dbReference type="GO" id="GO:0005524">
    <property type="term" value="F:ATP binding"/>
    <property type="evidence" value="ECO:0007669"/>
    <property type="project" value="InterPro"/>
</dbReference>
<keyword evidence="2" id="KW-1185">Reference proteome</keyword>
<keyword evidence="1" id="KW-0808">Transferase</keyword>
<sequence>MAHSILSDLEYRNWDTVRRAIQITRNGLETATQNAADKYHTSLLANWPKNVPAWESRLKNAHRSRDKKRISWSNSDNTQWLTVGASWEIAKIFMTPLGSRKLDVVNAKTTDILGLLNVLEWSPSGTNGMFNTRVDRWKIAAARRVRNNWAGAPLQHLSDADKVHAFASLTSLLQDPELNSDKDVQDAIKELSSLLNTGRQLGQDINIMSRLESPESWKWEKNSIIHRQKFIKLFKHGQEHPEEIQDIGGIRVCCSKDFLIGRGSDATRVYIGLSKDGYERAVKRFSRDDCDCLAEQEKKVLNEFNTIESNHVVKYRGFFDNKSDKDWLYLVMNLCEETLKEFIERSSPDDIKTTAQTIIQQVITGLADLHRDPKPVLHRDLKPSNILRNVNDKWLLADFGISLILTQDVSTFRSKERGTKDWKAAETCSTNDMSDDDDVRYKKKSDIQVAGMVAFYIVTQGEHPFGEEPDRHRNLLKGNPVYLDKLKKDPAAKDLISWMLSHDPKDRPSAQEALKYPYLQPKKQQFEMLCKVGNQKEIKTGDIKSDVVRQLNSDPKDWRSPMDADVLKYLSTNPLNGYTFHYEPSWTDCLRLIRNIKEHWHDRPMPQPEAFYEVGDPQEYFLNLFPNLPVEVHKIIRSCDWKERPDLEEYFS</sequence>
<dbReference type="OrthoDB" id="5986860at2759"/>
<evidence type="ECO:0000313" key="2">
    <source>
        <dbReference type="Proteomes" id="UP001152795"/>
    </source>
</evidence>
<dbReference type="SMART" id="SM00220">
    <property type="entry name" value="S_TKc"/>
    <property type="match status" value="1"/>
</dbReference>
<dbReference type="GO" id="GO:0051082">
    <property type="term" value="F:unfolded protein binding"/>
    <property type="evidence" value="ECO:0007669"/>
    <property type="project" value="TreeGrafter"/>
</dbReference>